<name>A0ACC3TBS5_LIPKO</name>
<dbReference type="Proteomes" id="UP001433508">
    <property type="component" value="Unassembled WGS sequence"/>
</dbReference>
<proteinExistence type="predicted"/>
<reference evidence="2" key="1">
    <citation type="journal article" date="2024" name="Front. Bioeng. Biotechnol.">
        <title>Genome-scale model development and genomic sequencing of the oleaginous clade Lipomyces.</title>
        <authorList>
            <person name="Czajka J.J."/>
            <person name="Han Y."/>
            <person name="Kim J."/>
            <person name="Mondo S.J."/>
            <person name="Hofstad B.A."/>
            <person name="Robles A."/>
            <person name="Haridas S."/>
            <person name="Riley R."/>
            <person name="LaButti K."/>
            <person name="Pangilinan J."/>
            <person name="Andreopoulos W."/>
            <person name="Lipzen A."/>
            <person name="Yan J."/>
            <person name="Wang M."/>
            <person name="Ng V."/>
            <person name="Grigoriev I.V."/>
            <person name="Spatafora J.W."/>
            <person name="Magnuson J.K."/>
            <person name="Baker S.E."/>
            <person name="Pomraning K.R."/>
        </authorList>
    </citation>
    <scope>NUCLEOTIDE SEQUENCE [LARGE SCALE GENOMIC DNA]</scope>
    <source>
        <strain evidence="2">CBS 7786</strain>
    </source>
</reference>
<protein>
    <submittedName>
        <fullName evidence="1">Uncharacterized protein</fullName>
    </submittedName>
</protein>
<dbReference type="EMBL" id="MU971335">
    <property type="protein sequence ID" value="KAK9241381.1"/>
    <property type="molecule type" value="Genomic_DNA"/>
</dbReference>
<comment type="caution">
    <text evidence="1">The sequence shown here is derived from an EMBL/GenBank/DDBJ whole genome shotgun (WGS) entry which is preliminary data.</text>
</comment>
<organism evidence="1 2">
    <name type="scientific">Lipomyces kononenkoae</name>
    <name type="common">Yeast</name>
    <dbReference type="NCBI Taxonomy" id="34357"/>
    <lineage>
        <taxon>Eukaryota</taxon>
        <taxon>Fungi</taxon>
        <taxon>Dikarya</taxon>
        <taxon>Ascomycota</taxon>
        <taxon>Saccharomycotina</taxon>
        <taxon>Lipomycetes</taxon>
        <taxon>Lipomycetales</taxon>
        <taxon>Lipomycetaceae</taxon>
        <taxon>Lipomyces</taxon>
    </lineage>
</organism>
<keyword evidence="2" id="KW-1185">Reference proteome</keyword>
<accession>A0ACC3TBS5</accession>
<evidence type="ECO:0000313" key="1">
    <source>
        <dbReference type="EMBL" id="KAK9241381.1"/>
    </source>
</evidence>
<gene>
    <name evidence="1" type="ORF">V1525DRAFT_392987</name>
</gene>
<evidence type="ECO:0000313" key="2">
    <source>
        <dbReference type="Proteomes" id="UP001433508"/>
    </source>
</evidence>
<sequence>MDVQKEVPAAGLNKRYTERMLALAKRRLKEVDARLSLARSASITKSQSTLRGTTISRPIATHAPSTSGITGMKPAQTFSATEDYTQQERVQHPDTARAQVNDNALAEESGESSRSEQLQYSSHRSQYSHTDLLRQIEDQLMMENPLDMSSSSSAQQPRRPIGRNRLVTEMSQPESMKRSTSEPVGISLMTRSRPPSEFFELSNTSGAQDAPRTPVEGSSYQNLPEHGQSGSVMADMVNLLDEGKEFRRQVREIRNRLSHVPHETDMRPQSGSSPADRRAGVTSTVVSEKAEQHASPKSSPMRASHMSHFSLGSIVTDRSSFRPSRAQSVVLAYGGQQPSSVYIAPLQAEQIAKDIEEKIASEQEPISEEADLPAVSEMQHKNQTSIKQQYAESTIGSSNPVGGPKPFSLTDETPGLDIQKHRRGSSFSQRPPQRPRGPRVFSGASSTHTMRYSSNGSPRSNTPGQMVEPMPADSEPTTAPSIQGSSSKESSFSYVSATEYPVVPPELPKKNPVRPVGGAVHTTSNSSSAPQRRDHGHAQPEQPTRHRRHRRSNSASEVRQPTYSYKDRRKGPRPYMERVVSTPVYDKPRSHQDLPSWFGDDMMPNLSLDQPPGSEFDDIIRLGMEHKRMLEKLIETLGKLSVEVSYDEKKREEGRRRMDNAMLALEGWI</sequence>